<evidence type="ECO:0000313" key="2">
    <source>
        <dbReference type="EMBL" id="KAH9841854.1"/>
    </source>
</evidence>
<dbReference type="InterPro" id="IPR032675">
    <property type="entry name" value="LRR_dom_sf"/>
</dbReference>
<proteinExistence type="predicted"/>
<keyword evidence="3" id="KW-1185">Reference proteome</keyword>
<protein>
    <recommendedName>
        <fullName evidence="4">F-box domain-containing protein</fullName>
    </recommendedName>
</protein>
<evidence type="ECO:0000313" key="3">
    <source>
        <dbReference type="Proteomes" id="UP000814176"/>
    </source>
</evidence>
<dbReference type="Gene3D" id="1.20.1280.50">
    <property type="match status" value="1"/>
</dbReference>
<sequence>MDASEDVREVIPDDPTSDQSPSRQAICDEIAYHIRRLSDLRAHLNTFVPVSTLPPEVLSDLRASLNTFVPIFRLPPEVLSTVFLLVARSYDGDGPPGTILSDPRCNPYEWVTVTHVCSHWRAVALGCPALWSHLIITSRWYGSIKPVDLFLERSQTASLDVTVLDYMITVPGLGLCTSITTAFAEKQEKQNAALCHVLAQMPRIRRLWLNTREYLPMDSLKWLDGPAPRLQSQTMRFKINFLPSIYRECIERLIHHPETGNLRHLELHKFQLDWRGVSLPSLTHLTLGASDNAMSAFLEPGNTGDLLVALARMPNLQELVTESALSCCWVSSAPTQSVKLPHLRHLRMTEHMSYCVALLEPLDTPSLETLTVIPFMISLQPAQGLQLRFLVAVAAKMHSLGVLRSLAIESESSATSVPSSAHIRGYIESIDSAIVDQPETYLMKHHTPILDVRLSLECIGAFMEIPQLTPIWLDIHSLFLIGIPLPLQLEQTWRAISQHTTDITELYIRIWSSSVYDGVLPWMLLQQDVAGHTDRAPILNYAYPCLRLLTIDNLRFRDSEGTSGEGPSCVDRLVDSFVERYEAGAEIERVRILQPRDMVMKDLDRLKEVVREVECNEDLPILEPVDPGARKRGRGRGRGRGGRRGRGQSTVR</sequence>
<organism evidence="2 3">
    <name type="scientific">Rhodofomes roseus</name>
    <dbReference type="NCBI Taxonomy" id="34475"/>
    <lineage>
        <taxon>Eukaryota</taxon>
        <taxon>Fungi</taxon>
        <taxon>Dikarya</taxon>
        <taxon>Basidiomycota</taxon>
        <taxon>Agaricomycotina</taxon>
        <taxon>Agaricomycetes</taxon>
        <taxon>Polyporales</taxon>
        <taxon>Rhodofomes</taxon>
    </lineage>
</organism>
<dbReference type="SUPFAM" id="SSF52047">
    <property type="entry name" value="RNI-like"/>
    <property type="match status" value="1"/>
</dbReference>
<comment type="caution">
    <text evidence="2">The sequence shown here is derived from an EMBL/GenBank/DDBJ whole genome shotgun (WGS) entry which is preliminary data.</text>
</comment>
<evidence type="ECO:0008006" key="4">
    <source>
        <dbReference type="Google" id="ProtNLM"/>
    </source>
</evidence>
<gene>
    <name evidence="2" type="ORF">C8Q71DRAFT_854209</name>
</gene>
<feature type="region of interest" description="Disordered" evidence="1">
    <location>
        <begin position="1"/>
        <end position="22"/>
    </location>
</feature>
<dbReference type="Proteomes" id="UP000814176">
    <property type="component" value="Unassembled WGS sequence"/>
</dbReference>
<dbReference type="EMBL" id="JADCUA010000003">
    <property type="protein sequence ID" value="KAH9841854.1"/>
    <property type="molecule type" value="Genomic_DNA"/>
</dbReference>
<accession>A0ABQ8KSV5</accession>
<dbReference type="GeneID" id="72007749"/>
<dbReference type="RefSeq" id="XP_047783153.1">
    <property type="nucleotide sequence ID" value="XM_047927017.1"/>
</dbReference>
<feature type="compositionally biased region" description="Basic residues" evidence="1">
    <location>
        <begin position="630"/>
        <end position="646"/>
    </location>
</feature>
<feature type="region of interest" description="Disordered" evidence="1">
    <location>
        <begin position="621"/>
        <end position="652"/>
    </location>
</feature>
<evidence type="ECO:0000256" key="1">
    <source>
        <dbReference type="SAM" id="MobiDB-lite"/>
    </source>
</evidence>
<reference evidence="2 3" key="1">
    <citation type="journal article" date="2021" name="Environ. Microbiol.">
        <title>Gene family expansions and transcriptome signatures uncover fungal adaptations to wood decay.</title>
        <authorList>
            <person name="Hage H."/>
            <person name="Miyauchi S."/>
            <person name="Viragh M."/>
            <person name="Drula E."/>
            <person name="Min B."/>
            <person name="Chaduli D."/>
            <person name="Navarro D."/>
            <person name="Favel A."/>
            <person name="Norest M."/>
            <person name="Lesage-Meessen L."/>
            <person name="Balint B."/>
            <person name="Merenyi Z."/>
            <person name="de Eugenio L."/>
            <person name="Morin E."/>
            <person name="Martinez A.T."/>
            <person name="Baldrian P."/>
            <person name="Stursova M."/>
            <person name="Martinez M.J."/>
            <person name="Novotny C."/>
            <person name="Magnuson J.K."/>
            <person name="Spatafora J.W."/>
            <person name="Maurice S."/>
            <person name="Pangilinan J."/>
            <person name="Andreopoulos W."/>
            <person name="LaButti K."/>
            <person name="Hundley H."/>
            <person name="Na H."/>
            <person name="Kuo A."/>
            <person name="Barry K."/>
            <person name="Lipzen A."/>
            <person name="Henrissat B."/>
            <person name="Riley R."/>
            <person name="Ahrendt S."/>
            <person name="Nagy L.G."/>
            <person name="Grigoriev I.V."/>
            <person name="Martin F."/>
            <person name="Rosso M.N."/>
        </authorList>
    </citation>
    <scope>NUCLEOTIDE SEQUENCE [LARGE SCALE GENOMIC DNA]</scope>
    <source>
        <strain evidence="2 3">CIRM-BRFM 1785</strain>
    </source>
</reference>
<dbReference type="Gene3D" id="3.80.10.10">
    <property type="entry name" value="Ribonuclease Inhibitor"/>
    <property type="match status" value="1"/>
</dbReference>
<feature type="compositionally biased region" description="Basic and acidic residues" evidence="1">
    <location>
        <begin position="1"/>
        <end position="11"/>
    </location>
</feature>
<name>A0ABQ8KSV5_9APHY</name>